<feature type="transmembrane region" description="Helical" evidence="1">
    <location>
        <begin position="29"/>
        <end position="46"/>
    </location>
</feature>
<evidence type="ECO:0000313" key="2">
    <source>
        <dbReference type="EMBL" id="PZX59993.1"/>
    </source>
</evidence>
<name>A0A2W7RGD8_9BACT</name>
<proteinExistence type="predicted"/>
<dbReference type="AlphaFoldDB" id="A0A2W7RGD8"/>
<evidence type="ECO:0000313" key="3">
    <source>
        <dbReference type="Proteomes" id="UP000249720"/>
    </source>
</evidence>
<dbReference type="RefSeq" id="WP_170120469.1">
    <property type="nucleotide sequence ID" value="NZ_QKZV01000012.1"/>
</dbReference>
<sequence length="47" mass="4959">MHPRKKIGFVTLLIIGIALGFLIKNVKIGLIIGLAIGLFAGSLVNSK</sequence>
<keyword evidence="1" id="KW-1133">Transmembrane helix</keyword>
<keyword evidence="3" id="KW-1185">Reference proteome</keyword>
<feature type="transmembrane region" description="Helical" evidence="1">
    <location>
        <begin position="7"/>
        <end position="23"/>
    </location>
</feature>
<keyword evidence="1" id="KW-0472">Membrane</keyword>
<accession>A0A2W7RGD8</accession>
<organism evidence="2 3">
    <name type="scientific">Hydrotalea sandarakina</name>
    <dbReference type="NCBI Taxonomy" id="1004304"/>
    <lineage>
        <taxon>Bacteria</taxon>
        <taxon>Pseudomonadati</taxon>
        <taxon>Bacteroidota</taxon>
        <taxon>Chitinophagia</taxon>
        <taxon>Chitinophagales</taxon>
        <taxon>Chitinophagaceae</taxon>
        <taxon>Hydrotalea</taxon>
    </lineage>
</organism>
<gene>
    <name evidence="2" type="ORF">LX80_02712</name>
</gene>
<dbReference type="Proteomes" id="UP000249720">
    <property type="component" value="Unassembled WGS sequence"/>
</dbReference>
<dbReference type="EMBL" id="QKZV01000012">
    <property type="protein sequence ID" value="PZX59993.1"/>
    <property type="molecule type" value="Genomic_DNA"/>
</dbReference>
<reference evidence="2 3" key="1">
    <citation type="submission" date="2018-06" db="EMBL/GenBank/DDBJ databases">
        <title>Genomic Encyclopedia of Archaeal and Bacterial Type Strains, Phase II (KMG-II): from individual species to whole genera.</title>
        <authorList>
            <person name="Goeker M."/>
        </authorList>
    </citation>
    <scope>NUCLEOTIDE SEQUENCE [LARGE SCALE GENOMIC DNA]</scope>
    <source>
        <strain evidence="2 3">DSM 23241</strain>
    </source>
</reference>
<keyword evidence="1" id="KW-0812">Transmembrane</keyword>
<comment type="caution">
    <text evidence="2">The sequence shown here is derived from an EMBL/GenBank/DDBJ whole genome shotgun (WGS) entry which is preliminary data.</text>
</comment>
<protein>
    <submittedName>
        <fullName evidence="2">Uncharacterized protein</fullName>
    </submittedName>
</protein>
<evidence type="ECO:0000256" key="1">
    <source>
        <dbReference type="SAM" id="Phobius"/>
    </source>
</evidence>